<evidence type="ECO:0000256" key="3">
    <source>
        <dbReference type="SAM" id="Phobius"/>
    </source>
</evidence>
<dbReference type="InterPro" id="IPR036388">
    <property type="entry name" value="WH-like_DNA-bd_sf"/>
</dbReference>
<dbReference type="PROSITE" id="PS51755">
    <property type="entry name" value="OMPR_PHOB"/>
    <property type="match status" value="1"/>
</dbReference>
<dbReference type="Proteomes" id="UP000292262">
    <property type="component" value="Unassembled WGS sequence"/>
</dbReference>
<feature type="DNA-binding region" description="OmpR/PhoB-type" evidence="2">
    <location>
        <begin position="202"/>
        <end position="299"/>
    </location>
</feature>
<proteinExistence type="predicted"/>
<dbReference type="CDD" id="cd00383">
    <property type="entry name" value="trans_reg_C"/>
    <property type="match status" value="1"/>
</dbReference>
<keyword evidence="3" id="KW-1133">Transmembrane helix</keyword>
<evidence type="ECO:0000259" key="4">
    <source>
        <dbReference type="PROSITE" id="PS51755"/>
    </source>
</evidence>
<reference evidence="5 6" key="1">
    <citation type="submission" date="2019-02" db="EMBL/GenBank/DDBJ databases">
        <title>Genomic Encyclopedia of Type Strains, Phase IV (KMG-IV): sequencing the most valuable type-strain genomes for metagenomic binning, comparative biology and taxonomic classification.</title>
        <authorList>
            <person name="Goeker M."/>
        </authorList>
    </citation>
    <scope>NUCLEOTIDE SEQUENCE [LARGE SCALE GENOMIC DNA]</scope>
    <source>
        <strain evidence="5 6">DSM 17196</strain>
    </source>
</reference>
<keyword evidence="3" id="KW-0472">Membrane</keyword>
<dbReference type="EMBL" id="SGXE01000002">
    <property type="protein sequence ID" value="RZS93814.1"/>
    <property type="molecule type" value="Genomic_DNA"/>
</dbReference>
<gene>
    <name evidence="5" type="ORF">EV197_2395</name>
</gene>
<name>A0A4Q7P246_9FLAO</name>
<protein>
    <submittedName>
        <fullName evidence="5">Transcriptional regulator</fullName>
    </submittedName>
</protein>
<evidence type="ECO:0000256" key="2">
    <source>
        <dbReference type="PROSITE-ProRule" id="PRU01091"/>
    </source>
</evidence>
<evidence type="ECO:0000256" key="1">
    <source>
        <dbReference type="ARBA" id="ARBA00023125"/>
    </source>
</evidence>
<dbReference type="InterPro" id="IPR001867">
    <property type="entry name" value="OmpR/PhoB-type_DNA-bd"/>
</dbReference>
<organism evidence="5 6">
    <name type="scientific">Aquimarina brevivitae</name>
    <dbReference type="NCBI Taxonomy" id="323412"/>
    <lineage>
        <taxon>Bacteria</taxon>
        <taxon>Pseudomonadati</taxon>
        <taxon>Bacteroidota</taxon>
        <taxon>Flavobacteriia</taxon>
        <taxon>Flavobacteriales</taxon>
        <taxon>Flavobacteriaceae</taxon>
        <taxon>Aquimarina</taxon>
    </lineage>
</organism>
<evidence type="ECO:0000313" key="6">
    <source>
        <dbReference type="Proteomes" id="UP000292262"/>
    </source>
</evidence>
<comment type="caution">
    <text evidence="5">The sequence shown here is derived from an EMBL/GenBank/DDBJ whole genome shotgun (WGS) entry which is preliminary data.</text>
</comment>
<keyword evidence="6" id="KW-1185">Reference proteome</keyword>
<accession>A0A4Q7P246</accession>
<dbReference type="GO" id="GO:0006355">
    <property type="term" value="P:regulation of DNA-templated transcription"/>
    <property type="evidence" value="ECO:0007669"/>
    <property type="project" value="InterPro"/>
</dbReference>
<dbReference type="AlphaFoldDB" id="A0A4Q7P246"/>
<dbReference type="GO" id="GO:0003677">
    <property type="term" value="F:DNA binding"/>
    <property type="evidence" value="ECO:0007669"/>
    <property type="project" value="UniProtKB-UniRule"/>
</dbReference>
<dbReference type="Gene3D" id="1.10.10.10">
    <property type="entry name" value="Winged helix-like DNA-binding domain superfamily/Winged helix DNA-binding domain"/>
    <property type="match status" value="1"/>
</dbReference>
<dbReference type="SUPFAM" id="SSF46894">
    <property type="entry name" value="C-terminal effector domain of the bipartite response regulators"/>
    <property type="match status" value="1"/>
</dbReference>
<sequence>MIQKQQNVRIILLSIVLLTLVGIFFFGKSSKKQEDFAELVKIAMRDVGDKLLRYDQDSTSLVQPVKRLKQYTYQLSFDEPLTIAPDTLVKVVENSFDRTELPNNYRVMVKQCEDQEVAYSYQMMAQVENTIVACSGRNLPSKCYTIEVKFVDQATSVEIQNNIVLIGIVSIGIVLLIVLIKAFKYPKNEPTHETNTTQKAKHDGVRIGSFWFVEDQLKLIQESKEIQLSKKECELLAILAANPNQLVTRDELTKRIWEDNGVYVGRSLDTYISKLRKKLQLDETLKITNSHGVGYKLEIAK</sequence>
<dbReference type="SMART" id="SM00862">
    <property type="entry name" value="Trans_reg_C"/>
    <property type="match status" value="1"/>
</dbReference>
<keyword evidence="1 2" id="KW-0238">DNA-binding</keyword>
<feature type="transmembrane region" description="Helical" evidence="3">
    <location>
        <begin position="7"/>
        <end position="27"/>
    </location>
</feature>
<dbReference type="Pfam" id="PF00486">
    <property type="entry name" value="Trans_reg_C"/>
    <property type="match status" value="1"/>
</dbReference>
<keyword evidence="3" id="KW-0812">Transmembrane</keyword>
<dbReference type="OrthoDB" id="7556122at2"/>
<dbReference type="RefSeq" id="WP_130286923.1">
    <property type="nucleotide sequence ID" value="NZ_SGXE01000002.1"/>
</dbReference>
<evidence type="ECO:0000313" key="5">
    <source>
        <dbReference type="EMBL" id="RZS93814.1"/>
    </source>
</evidence>
<feature type="domain" description="OmpR/PhoB-type" evidence="4">
    <location>
        <begin position="202"/>
        <end position="299"/>
    </location>
</feature>
<feature type="transmembrane region" description="Helical" evidence="3">
    <location>
        <begin position="163"/>
        <end position="183"/>
    </location>
</feature>
<dbReference type="GO" id="GO:0000160">
    <property type="term" value="P:phosphorelay signal transduction system"/>
    <property type="evidence" value="ECO:0007669"/>
    <property type="project" value="InterPro"/>
</dbReference>
<dbReference type="InterPro" id="IPR016032">
    <property type="entry name" value="Sig_transdc_resp-reg_C-effctor"/>
</dbReference>